<keyword evidence="1" id="KW-0472">Membrane</keyword>
<feature type="transmembrane region" description="Helical" evidence="1">
    <location>
        <begin position="107"/>
        <end position="127"/>
    </location>
</feature>
<dbReference type="EMBL" id="OC317742">
    <property type="protein sequence ID" value="CAD7398802.1"/>
    <property type="molecule type" value="Genomic_DNA"/>
</dbReference>
<evidence type="ECO:0000256" key="1">
    <source>
        <dbReference type="SAM" id="Phobius"/>
    </source>
</evidence>
<name>A0A7R9CLL5_TIMCR</name>
<proteinExistence type="predicted"/>
<organism evidence="2">
    <name type="scientific">Timema cristinae</name>
    <name type="common">Walking stick</name>
    <dbReference type="NCBI Taxonomy" id="61476"/>
    <lineage>
        <taxon>Eukaryota</taxon>
        <taxon>Metazoa</taxon>
        <taxon>Ecdysozoa</taxon>
        <taxon>Arthropoda</taxon>
        <taxon>Hexapoda</taxon>
        <taxon>Insecta</taxon>
        <taxon>Pterygota</taxon>
        <taxon>Neoptera</taxon>
        <taxon>Polyneoptera</taxon>
        <taxon>Phasmatodea</taxon>
        <taxon>Timematodea</taxon>
        <taxon>Timematoidea</taxon>
        <taxon>Timematidae</taxon>
        <taxon>Timema</taxon>
    </lineage>
</organism>
<keyword evidence="1" id="KW-0812">Transmembrane</keyword>
<evidence type="ECO:0000313" key="2">
    <source>
        <dbReference type="EMBL" id="CAD7398802.1"/>
    </source>
</evidence>
<protein>
    <submittedName>
        <fullName evidence="2">Uncharacterized protein</fullName>
    </submittedName>
</protein>
<gene>
    <name evidence="2" type="ORF">TCEB3V08_LOCUS4670</name>
</gene>
<accession>A0A7R9CLL5</accession>
<reference evidence="2" key="1">
    <citation type="submission" date="2020-11" db="EMBL/GenBank/DDBJ databases">
        <authorList>
            <person name="Tran Van P."/>
        </authorList>
    </citation>
    <scope>NUCLEOTIDE SEQUENCE</scope>
</reference>
<sequence length="174" mass="18977">MQDRFSLATGLVAQDDVSCYKAVSVGEQSLQRIGTDITQFGSQAERAGVAKTMSSSTSTRILCTVHSPDDLKDCFAFELATVLVALFDSSGLMRKIKKAAFYNSDQLVALTTSTFFLMKALLFIAYYGHSKGPLVMFTPPTHLTSRSITVIKFDRCADTLGLTVSRFGNTDNDC</sequence>
<keyword evidence="1" id="KW-1133">Transmembrane helix</keyword>
<dbReference type="AlphaFoldDB" id="A0A7R9CLL5"/>